<name>A0A930HL56_9BACT</name>
<sequence length="476" mass="53968">MRKNFISTALTLAFLLCASMASAQGVYIYKNGKKQVFKSEEVDSLVFFSAADNTTPSVTDENFELPSVDFAKTLTDLKAAEKARGFSINEPNSSKLILEKTVDGEKVHWEYNGNGQGVYMYAKCLLKSEKVDAFKAFLRKQGYELEADASLNDEVKVYVNKTAKVVVYINKVENGAEYYFGAYDESYSSWTRVSLLKDNASGTWLPYYGRGGSVELMQLFEKRMNHKLNAERSKPASGIYVYDTGDARWPSVKYWFDVYTKNSLEETSLFVNPSNLPTPEQVTTYLKSLNHIYTGMNDSEGDIIYYNYDDKAACFVKMQDKTEGKTEFMPQMHYAYADLSKQVPPLKVDFPMPIVTFGKNTVAEIAAEYRKQSYYKSEETIDLGIVINTTSEDFPKILLLEDGGKYVAAMVITFSNLTARSPYIVELLQKNGYENRVGVSALPTFINKENNVMVQFDLVDLLQMGWFTISFQPNEF</sequence>
<protein>
    <submittedName>
        <fullName evidence="2">Uncharacterized protein</fullName>
    </submittedName>
</protein>
<keyword evidence="1" id="KW-0732">Signal</keyword>
<evidence type="ECO:0000313" key="2">
    <source>
        <dbReference type="EMBL" id="MBF1383691.1"/>
    </source>
</evidence>
<dbReference type="Proteomes" id="UP000771736">
    <property type="component" value="Unassembled WGS sequence"/>
</dbReference>
<comment type="caution">
    <text evidence="2">The sequence shown here is derived from an EMBL/GenBank/DDBJ whole genome shotgun (WGS) entry which is preliminary data.</text>
</comment>
<dbReference type="AlphaFoldDB" id="A0A930HL56"/>
<dbReference type="EMBL" id="JABZSJ010000006">
    <property type="protein sequence ID" value="MBF1383691.1"/>
    <property type="molecule type" value="Genomic_DNA"/>
</dbReference>
<feature type="chain" id="PRO_5037748572" evidence="1">
    <location>
        <begin position="24"/>
        <end position="476"/>
    </location>
</feature>
<reference evidence="2" key="1">
    <citation type="submission" date="2020-04" db="EMBL/GenBank/DDBJ databases">
        <title>Deep metagenomics examines the oral microbiome during advanced dental caries in children, revealing novel taxa and co-occurrences with host molecules.</title>
        <authorList>
            <person name="Baker J.L."/>
            <person name="Morton J.T."/>
            <person name="Dinis M."/>
            <person name="Alvarez R."/>
            <person name="Tran N.C."/>
            <person name="Knight R."/>
            <person name="Edlund A."/>
        </authorList>
    </citation>
    <scope>NUCLEOTIDE SEQUENCE</scope>
    <source>
        <strain evidence="2">JCVI_44_bin.5</strain>
    </source>
</reference>
<feature type="signal peptide" evidence="1">
    <location>
        <begin position="1"/>
        <end position="23"/>
    </location>
</feature>
<evidence type="ECO:0000313" key="3">
    <source>
        <dbReference type="Proteomes" id="UP000771736"/>
    </source>
</evidence>
<dbReference type="RefSeq" id="WP_273158443.1">
    <property type="nucleotide sequence ID" value="NZ_CALCFI010000012.1"/>
</dbReference>
<proteinExistence type="predicted"/>
<gene>
    <name evidence="2" type="ORF">HXN26_02360</name>
</gene>
<evidence type="ECO:0000256" key="1">
    <source>
        <dbReference type="SAM" id="SignalP"/>
    </source>
</evidence>
<accession>A0A930HL56</accession>
<organism evidence="2 3">
    <name type="scientific">Prevotella aurantiaca</name>
    <dbReference type="NCBI Taxonomy" id="596085"/>
    <lineage>
        <taxon>Bacteria</taxon>
        <taxon>Pseudomonadati</taxon>
        <taxon>Bacteroidota</taxon>
        <taxon>Bacteroidia</taxon>
        <taxon>Bacteroidales</taxon>
        <taxon>Prevotellaceae</taxon>
        <taxon>Prevotella</taxon>
    </lineage>
</organism>